<evidence type="ECO:0008006" key="3">
    <source>
        <dbReference type="Google" id="ProtNLM"/>
    </source>
</evidence>
<sequence>MLTRVMPQGDEGAAQVARADGYAAFVRAADAAYPRPIPNVLEFNAPVHENWNIVHTGMLVPECHQIYVCADNCLRGVVLTAAEMGMSDRFSGVVLEERDLLCDNLESVTIEGVSDVIRRLPYRPRAVMIFLVCLHHSMGCDVRYVYRELERRFPDIFFMRCWMDPIMQKTGITPEQKERKAMLDALQELPMDKRLLGIVSDDLRLPDDSDIVRLVRRAGWRVLQLHDVGSFDEYLSLGASALLLTRSFFGAWGLEKTADRLGRRWLYLPPALLYDSIDEGLVILADALGCPAPGTADLRTSCDVALGALAEELSGTPVAIDYVAINRPLELARLLLGRGINVRRVYVDAVSGEERDTLEWLRACAPDLELWSTIHPTLRQESRDGGDSWLAVGPKAAWFCGTTHFVNVIETDGMWGYSAILGLVRLMREAWAERKDTRGLVPRKGLGMPCCCQVPSVSRAAGGACA</sequence>
<dbReference type="eggNOG" id="COG2710">
    <property type="taxonomic scope" value="Bacteria"/>
</dbReference>
<evidence type="ECO:0000313" key="1">
    <source>
        <dbReference type="EMBL" id="ERL06369.1"/>
    </source>
</evidence>
<comment type="caution">
    <text evidence="1">The sequence shown here is derived from an EMBL/GenBank/DDBJ whole genome shotgun (WGS) entry which is preliminary data.</text>
</comment>
<dbReference type="RefSeq" id="WP_021727142.1">
    <property type="nucleotide sequence ID" value="NZ_AWEZ01000067.1"/>
</dbReference>
<accession>U2SZZ5</accession>
<evidence type="ECO:0000313" key="2">
    <source>
        <dbReference type="Proteomes" id="UP000016638"/>
    </source>
</evidence>
<dbReference type="OrthoDB" id="9130284at2"/>
<dbReference type="SUPFAM" id="SSF53807">
    <property type="entry name" value="Helical backbone' metal receptor"/>
    <property type="match status" value="1"/>
</dbReference>
<dbReference type="EMBL" id="AWEZ01000067">
    <property type="protein sequence ID" value="ERL06369.1"/>
    <property type="molecule type" value="Genomic_DNA"/>
</dbReference>
<protein>
    <recommendedName>
        <fullName evidence="3">Nitrogenase component 1 type Oxidoreductase</fullName>
    </recommendedName>
</protein>
<dbReference type="Proteomes" id="UP000016638">
    <property type="component" value="Unassembled WGS sequence"/>
</dbReference>
<proteinExistence type="predicted"/>
<gene>
    <name evidence="1" type="ORF">HMPREF1316_1242</name>
</gene>
<reference evidence="1 2" key="1">
    <citation type="submission" date="2013-08" db="EMBL/GenBank/DDBJ databases">
        <authorList>
            <person name="Durkin A.S."/>
            <person name="Haft D.R."/>
            <person name="McCorrison J."/>
            <person name="Torralba M."/>
            <person name="Gillis M."/>
            <person name="Haft D.H."/>
            <person name="Methe B."/>
            <person name="Sutton G."/>
            <person name="Nelson K.E."/>
        </authorList>
    </citation>
    <scope>NUCLEOTIDE SEQUENCE [LARGE SCALE GENOMIC DNA]</scope>
    <source>
        <strain evidence="1 2">F0195</strain>
    </source>
</reference>
<organism evidence="1 2">
    <name type="scientific">Olsenella profusa F0195</name>
    <dbReference type="NCBI Taxonomy" id="1125712"/>
    <lineage>
        <taxon>Bacteria</taxon>
        <taxon>Bacillati</taxon>
        <taxon>Actinomycetota</taxon>
        <taxon>Coriobacteriia</taxon>
        <taxon>Coriobacteriales</taxon>
        <taxon>Atopobiaceae</taxon>
        <taxon>Olsenella</taxon>
    </lineage>
</organism>
<keyword evidence="2" id="KW-1185">Reference proteome</keyword>
<name>U2SZZ5_9ACTN</name>
<dbReference type="PATRIC" id="fig|1125712.3.peg.2238"/>
<dbReference type="STRING" id="1125712.HMPREF1316_1242"/>
<dbReference type="AlphaFoldDB" id="U2SZZ5"/>